<organism evidence="2 3">
    <name type="scientific">Vanilla planifolia</name>
    <name type="common">Vanilla</name>
    <dbReference type="NCBI Taxonomy" id="51239"/>
    <lineage>
        <taxon>Eukaryota</taxon>
        <taxon>Viridiplantae</taxon>
        <taxon>Streptophyta</taxon>
        <taxon>Embryophyta</taxon>
        <taxon>Tracheophyta</taxon>
        <taxon>Spermatophyta</taxon>
        <taxon>Magnoliopsida</taxon>
        <taxon>Liliopsida</taxon>
        <taxon>Asparagales</taxon>
        <taxon>Orchidaceae</taxon>
        <taxon>Vanilloideae</taxon>
        <taxon>Vanilleae</taxon>
        <taxon>Vanilla</taxon>
    </lineage>
</organism>
<feature type="region of interest" description="Disordered" evidence="1">
    <location>
        <begin position="1"/>
        <end position="64"/>
    </location>
</feature>
<dbReference type="EMBL" id="JADCNL010000001">
    <property type="protein sequence ID" value="KAG0497978.1"/>
    <property type="molecule type" value="Genomic_DNA"/>
</dbReference>
<sequence>MAFSRRGETEAGEEEKGGGRYQGGGGPRGRQSGGGVGHGGDAVDDVGTGVFLEPEPECDEEEGEGWVEFEVEGETREEMAFAGVEGADGVDGKGGHGLGGGRRVLSIILRYGEPPRSKLVPSVLYFQFLIVFECKSEQRPLQVCILP</sequence>
<evidence type="ECO:0000256" key="1">
    <source>
        <dbReference type="SAM" id="MobiDB-lite"/>
    </source>
</evidence>
<evidence type="ECO:0000313" key="3">
    <source>
        <dbReference type="Proteomes" id="UP000636800"/>
    </source>
</evidence>
<name>A0A835VI68_VANPL</name>
<feature type="compositionally biased region" description="Gly residues" evidence="1">
    <location>
        <begin position="19"/>
        <end position="40"/>
    </location>
</feature>
<feature type="compositionally biased region" description="Basic and acidic residues" evidence="1">
    <location>
        <begin position="1"/>
        <end position="18"/>
    </location>
</feature>
<proteinExistence type="predicted"/>
<evidence type="ECO:0000313" key="2">
    <source>
        <dbReference type="EMBL" id="KAG0497978.1"/>
    </source>
</evidence>
<gene>
    <name evidence="2" type="ORF">HPP92_002669</name>
</gene>
<reference evidence="2 3" key="1">
    <citation type="journal article" date="2020" name="Nat. Food">
        <title>A phased Vanilla planifolia genome enables genetic improvement of flavour and production.</title>
        <authorList>
            <person name="Hasing T."/>
            <person name="Tang H."/>
            <person name="Brym M."/>
            <person name="Khazi F."/>
            <person name="Huang T."/>
            <person name="Chambers A.H."/>
        </authorList>
    </citation>
    <scope>NUCLEOTIDE SEQUENCE [LARGE SCALE GENOMIC DNA]</scope>
    <source>
        <tissue evidence="2">Leaf</tissue>
    </source>
</reference>
<protein>
    <submittedName>
        <fullName evidence="2">Uncharacterized protein</fullName>
    </submittedName>
</protein>
<accession>A0A835VI68</accession>
<dbReference type="AlphaFoldDB" id="A0A835VI68"/>
<dbReference type="OrthoDB" id="1909609at2759"/>
<keyword evidence="3" id="KW-1185">Reference proteome</keyword>
<feature type="compositionally biased region" description="Acidic residues" evidence="1">
    <location>
        <begin position="54"/>
        <end position="64"/>
    </location>
</feature>
<dbReference type="Proteomes" id="UP000636800">
    <property type="component" value="Chromosome 1"/>
</dbReference>
<comment type="caution">
    <text evidence="2">The sequence shown here is derived from an EMBL/GenBank/DDBJ whole genome shotgun (WGS) entry which is preliminary data.</text>
</comment>